<dbReference type="AlphaFoldDB" id="A0A1J6IH44"/>
<evidence type="ECO:0000313" key="2">
    <source>
        <dbReference type="EMBL" id="OIS97046.1"/>
    </source>
</evidence>
<sequence length="109" mass="11934">MAHRNHHDQPSQPTPPIDRLITPENGIPQKLAPIQLLHWLPGMGSAPTVMQAVPPAVEKEVLQPMAAGMTTTTRKLTYSAGSQAKKTMAEVVKTNRAQTQGMQLKFYPP</sequence>
<dbReference type="EMBL" id="MJEQ01037193">
    <property type="protein sequence ID" value="OIS97046.1"/>
    <property type="molecule type" value="Genomic_DNA"/>
</dbReference>
<gene>
    <name evidence="2" type="ORF">A4A49_60631</name>
</gene>
<name>A0A1J6IH44_NICAT</name>
<dbReference type="Proteomes" id="UP000187609">
    <property type="component" value="Unassembled WGS sequence"/>
</dbReference>
<accession>A0A1J6IH44</accession>
<proteinExistence type="predicted"/>
<feature type="region of interest" description="Disordered" evidence="1">
    <location>
        <begin position="1"/>
        <end position="24"/>
    </location>
</feature>
<comment type="caution">
    <text evidence="2">The sequence shown here is derived from an EMBL/GenBank/DDBJ whole genome shotgun (WGS) entry which is preliminary data.</text>
</comment>
<evidence type="ECO:0000256" key="1">
    <source>
        <dbReference type="SAM" id="MobiDB-lite"/>
    </source>
</evidence>
<reference evidence="2" key="1">
    <citation type="submission" date="2016-11" db="EMBL/GenBank/DDBJ databases">
        <title>The genome of Nicotiana attenuata.</title>
        <authorList>
            <person name="Xu S."/>
            <person name="Brockmoeller T."/>
            <person name="Gaquerel E."/>
            <person name="Navarro A."/>
            <person name="Kuhl H."/>
            <person name="Gase K."/>
            <person name="Ling Z."/>
            <person name="Zhou W."/>
            <person name="Kreitzer C."/>
            <person name="Stanke M."/>
            <person name="Tang H."/>
            <person name="Lyons E."/>
            <person name="Pandey P."/>
            <person name="Pandey S.P."/>
            <person name="Timmermann B."/>
            <person name="Baldwin I.T."/>
        </authorList>
    </citation>
    <scope>NUCLEOTIDE SEQUENCE [LARGE SCALE GENOMIC DNA]</scope>
    <source>
        <strain evidence="2">UT</strain>
    </source>
</reference>
<feature type="non-terminal residue" evidence="2">
    <location>
        <position position="109"/>
    </location>
</feature>
<keyword evidence="3" id="KW-1185">Reference proteome</keyword>
<organism evidence="2 3">
    <name type="scientific">Nicotiana attenuata</name>
    <name type="common">Coyote tobacco</name>
    <dbReference type="NCBI Taxonomy" id="49451"/>
    <lineage>
        <taxon>Eukaryota</taxon>
        <taxon>Viridiplantae</taxon>
        <taxon>Streptophyta</taxon>
        <taxon>Embryophyta</taxon>
        <taxon>Tracheophyta</taxon>
        <taxon>Spermatophyta</taxon>
        <taxon>Magnoliopsida</taxon>
        <taxon>eudicotyledons</taxon>
        <taxon>Gunneridae</taxon>
        <taxon>Pentapetalae</taxon>
        <taxon>asterids</taxon>
        <taxon>lamiids</taxon>
        <taxon>Solanales</taxon>
        <taxon>Solanaceae</taxon>
        <taxon>Nicotianoideae</taxon>
        <taxon>Nicotianeae</taxon>
        <taxon>Nicotiana</taxon>
    </lineage>
</organism>
<dbReference type="Gramene" id="OIS97046">
    <property type="protein sequence ID" value="OIS97046"/>
    <property type="gene ID" value="A4A49_60631"/>
</dbReference>
<evidence type="ECO:0000313" key="3">
    <source>
        <dbReference type="Proteomes" id="UP000187609"/>
    </source>
</evidence>
<protein>
    <submittedName>
        <fullName evidence="2">Uncharacterized protein</fullName>
    </submittedName>
</protein>